<reference evidence="7" key="1">
    <citation type="submission" date="2022-02" db="EMBL/GenBank/DDBJ databases">
        <title>Qipengyuania spongiae sp. nov., isolated from marine sponge.</title>
        <authorList>
            <person name="Li Z."/>
            <person name="Zhang M."/>
        </authorList>
    </citation>
    <scope>NUCLEOTIDE SEQUENCE</scope>
    <source>
        <strain evidence="7">PHS-Z21</strain>
        <plasmid evidence="7">unnamed</plasmid>
    </source>
</reference>
<dbReference type="InterPro" id="IPR007016">
    <property type="entry name" value="O-antigen_ligase-rel_domated"/>
</dbReference>
<dbReference type="Proteomes" id="UP001065265">
    <property type="component" value="Plasmid unnamed"/>
</dbReference>
<keyword evidence="8" id="KW-1185">Reference proteome</keyword>
<keyword evidence="4 5" id="KW-0472">Membrane</keyword>
<dbReference type="RefSeq" id="WP_265561543.1">
    <property type="nucleotide sequence ID" value="NZ_CP092472.1"/>
</dbReference>
<protein>
    <submittedName>
        <fullName evidence="7">O-antigen ligase family protein</fullName>
    </submittedName>
</protein>
<keyword evidence="7" id="KW-0436">Ligase</keyword>
<geneLocation type="plasmid" evidence="7 8">
    <name>unnamed</name>
</geneLocation>
<gene>
    <name evidence="7" type="ORF">L1F33_14390</name>
</gene>
<evidence type="ECO:0000313" key="8">
    <source>
        <dbReference type="Proteomes" id="UP001065265"/>
    </source>
</evidence>
<sequence>MTPAYSKRSSGHSPRPVRRFADRDIASYLMIAMLVIAAFLGGASREDSLAQPAIRLVMPILLAGVVLFGSHFRWRELREPLLLLGVLALVITAMLIPLPPEIWANLPGRDLIVPAAPLTGMPQPWRPWAISPPLAQNALFALIPPACVLIGAGFLSPSRRAALAFPFLVLILASAVLGVIQLAGGAGGALRWYAITNPQAGVGFFANRNHQALLLSMGLPLLGFWALRSGASRDNRSMRLWIAGFGALLLVVAILTTGSRAGLVVGAMALLGTATIHARTAVRLLGRLRPVVRWAIILGFIGTATILAILLFLSPQAQSISRLFGLDPAADLRITALPTMLEMARVYFPAGTGFGGFEPVFRAAEPFDLLSRNYVNEAHNDFLQLAIEGGIAGLLVLALALVWLTKTAWWLVRARDGIDDATQLGRTGVLIVLMIGAASIVDYPVRTPLIMISLVLACIWMTLARAQKRTV</sequence>
<feature type="transmembrane region" description="Helical" evidence="5">
    <location>
        <begin position="447"/>
        <end position="466"/>
    </location>
</feature>
<feature type="transmembrane region" description="Helical" evidence="5">
    <location>
        <begin position="424"/>
        <end position="441"/>
    </location>
</feature>
<feature type="transmembrane region" description="Helical" evidence="5">
    <location>
        <begin position="294"/>
        <end position="313"/>
    </location>
</feature>
<feature type="transmembrane region" description="Helical" evidence="5">
    <location>
        <begin position="134"/>
        <end position="155"/>
    </location>
</feature>
<evidence type="ECO:0000259" key="6">
    <source>
        <dbReference type="Pfam" id="PF04932"/>
    </source>
</evidence>
<feature type="transmembrane region" description="Helical" evidence="5">
    <location>
        <begin position="239"/>
        <end position="257"/>
    </location>
</feature>
<organism evidence="7 8">
    <name type="scientific">Qipengyuania spongiae</name>
    <dbReference type="NCBI Taxonomy" id="2909673"/>
    <lineage>
        <taxon>Bacteria</taxon>
        <taxon>Pseudomonadati</taxon>
        <taxon>Pseudomonadota</taxon>
        <taxon>Alphaproteobacteria</taxon>
        <taxon>Sphingomonadales</taxon>
        <taxon>Erythrobacteraceae</taxon>
        <taxon>Qipengyuania</taxon>
    </lineage>
</organism>
<feature type="transmembrane region" description="Helical" evidence="5">
    <location>
        <begin position="167"/>
        <end position="190"/>
    </location>
</feature>
<feature type="transmembrane region" description="Helical" evidence="5">
    <location>
        <begin position="49"/>
        <end position="69"/>
    </location>
</feature>
<feature type="transmembrane region" description="Helical" evidence="5">
    <location>
        <begin position="81"/>
        <end position="98"/>
    </location>
</feature>
<dbReference type="Pfam" id="PF04932">
    <property type="entry name" value="Wzy_C"/>
    <property type="match status" value="1"/>
</dbReference>
<dbReference type="InterPro" id="IPR051533">
    <property type="entry name" value="WaaL-like"/>
</dbReference>
<accession>A0ABY5T2T0</accession>
<feature type="transmembrane region" description="Helical" evidence="5">
    <location>
        <begin position="263"/>
        <end position="282"/>
    </location>
</feature>
<dbReference type="PANTHER" id="PTHR37422">
    <property type="entry name" value="TEICHURONIC ACID BIOSYNTHESIS PROTEIN TUAE"/>
    <property type="match status" value="1"/>
</dbReference>
<feature type="transmembrane region" description="Helical" evidence="5">
    <location>
        <begin position="391"/>
        <end position="412"/>
    </location>
</feature>
<proteinExistence type="predicted"/>
<evidence type="ECO:0000313" key="7">
    <source>
        <dbReference type="EMBL" id="UVI40844.1"/>
    </source>
</evidence>
<name>A0ABY5T2T0_9SPHN</name>
<dbReference type="PANTHER" id="PTHR37422:SF23">
    <property type="entry name" value="TEICHURONIC ACID BIOSYNTHESIS PROTEIN TUAE"/>
    <property type="match status" value="1"/>
</dbReference>
<evidence type="ECO:0000256" key="4">
    <source>
        <dbReference type="ARBA" id="ARBA00023136"/>
    </source>
</evidence>
<feature type="transmembrane region" description="Helical" evidence="5">
    <location>
        <begin position="210"/>
        <end position="227"/>
    </location>
</feature>
<keyword evidence="7" id="KW-0614">Plasmid</keyword>
<comment type="subcellular location">
    <subcellularLocation>
        <location evidence="1">Membrane</location>
        <topology evidence="1">Multi-pass membrane protein</topology>
    </subcellularLocation>
</comment>
<evidence type="ECO:0000256" key="2">
    <source>
        <dbReference type="ARBA" id="ARBA00022692"/>
    </source>
</evidence>
<feature type="domain" description="O-antigen ligase-related" evidence="6">
    <location>
        <begin position="246"/>
        <end position="397"/>
    </location>
</feature>
<keyword evidence="2 5" id="KW-0812">Transmembrane</keyword>
<evidence type="ECO:0000256" key="1">
    <source>
        <dbReference type="ARBA" id="ARBA00004141"/>
    </source>
</evidence>
<dbReference type="GO" id="GO:0016874">
    <property type="term" value="F:ligase activity"/>
    <property type="evidence" value="ECO:0007669"/>
    <property type="project" value="UniProtKB-KW"/>
</dbReference>
<keyword evidence="3 5" id="KW-1133">Transmembrane helix</keyword>
<evidence type="ECO:0000256" key="5">
    <source>
        <dbReference type="SAM" id="Phobius"/>
    </source>
</evidence>
<feature type="transmembrane region" description="Helical" evidence="5">
    <location>
        <begin position="25"/>
        <end position="43"/>
    </location>
</feature>
<dbReference type="EMBL" id="CP092472">
    <property type="protein sequence ID" value="UVI40844.1"/>
    <property type="molecule type" value="Genomic_DNA"/>
</dbReference>
<evidence type="ECO:0000256" key="3">
    <source>
        <dbReference type="ARBA" id="ARBA00022989"/>
    </source>
</evidence>